<dbReference type="InterPro" id="IPR003439">
    <property type="entry name" value="ABC_transporter-like_ATP-bd"/>
</dbReference>
<dbReference type="InterPro" id="IPR027417">
    <property type="entry name" value="P-loop_NTPase"/>
</dbReference>
<reference evidence="5 6" key="1">
    <citation type="journal article" date="2021" name="Sci. Rep.">
        <title>The distribution of antibiotic resistance genes in chicken gut microbiota commensals.</title>
        <authorList>
            <person name="Juricova H."/>
            <person name="Matiasovicova J."/>
            <person name="Kubasova T."/>
            <person name="Cejkova D."/>
            <person name="Rychlik I."/>
        </authorList>
    </citation>
    <scope>NUCLEOTIDE SEQUENCE [LARGE SCALE GENOMIC DNA]</scope>
    <source>
        <strain evidence="5 6">An411</strain>
    </source>
</reference>
<dbReference type="InterPro" id="IPR017871">
    <property type="entry name" value="ABC_transporter-like_CS"/>
</dbReference>
<organism evidence="5 6">
    <name type="scientific">Oscillibacter valericigenes</name>
    <dbReference type="NCBI Taxonomy" id="351091"/>
    <lineage>
        <taxon>Bacteria</taxon>
        <taxon>Bacillati</taxon>
        <taxon>Bacillota</taxon>
        <taxon>Clostridia</taxon>
        <taxon>Eubacteriales</taxon>
        <taxon>Oscillospiraceae</taxon>
        <taxon>Oscillibacter</taxon>
    </lineage>
</organism>
<dbReference type="RefSeq" id="WP_204804810.1">
    <property type="nucleotide sequence ID" value="NZ_JACSNX010000016.1"/>
</dbReference>
<dbReference type="PANTHER" id="PTHR42781">
    <property type="entry name" value="SPERMIDINE/PUTRESCINE IMPORT ATP-BINDING PROTEIN POTA"/>
    <property type="match status" value="1"/>
</dbReference>
<dbReference type="InterPro" id="IPR050093">
    <property type="entry name" value="ABC_SmlMolc_Importer"/>
</dbReference>
<dbReference type="EMBL" id="JACSNX010000016">
    <property type="protein sequence ID" value="MBM6851804.1"/>
    <property type="molecule type" value="Genomic_DNA"/>
</dbReference>
<dbReference type="Gene3D" id="3.40.50.300">
    <property type="entry name" value="P-loop containing nucleotide triphosphate hydrolases"/>
    <property type="match status" value="1"/>
</dbReference>
<name>A0ABS2FVY2_9FIRM</name>
<evidence type="ECO:0000256" key="2">
    <source>
        <dbReference type="ARBA" id="ARBA00022741"/>
    </source>
</evidence>
<sequence length="187" mass="20147">MEIGVRNLCKSFGDQAVLRDLSFTAGPGITCVMAPSGSGKTTLLRILLGLERPDSGTVEGLTGRRISAVFQEDRLLEHLSAEGNLRFALGREYDAKTARALLDRLDLPDTGAQPVREFSGGMKRRLALARALLAPFDVLLLDEPFTGLDQENRARALAAIRETAGVRPVLLVTHDTADAEGAPVVRL</sequence>
<dbReference type="SUPFAM" id="SSF52540">
    <property type="entry name" value="P-loop containing nucleoside triphosphate hydrolases"/>
    <property type="match status" value="1"/>
</dbReference>
<dbReference type="SMART" id="SM00382">
    <property type="entry name" value="AAA"/>
    <property type="match status" value="1"/>
</dbReference>
<evidence type="ECO:0000313" key="6">
    <source>
        <dbReference type="Proteomes" id="UP000719500"/>
    </source>
</evidence>
<dbReference type="InterPro" id="IPR003593">
    <property type="entry name" value="AAA+_ATPase"/>
</dbReference>
<keyword evidence="2" id="KW-0547">Nucleotide-binding</keyword>
<comment type="caution">
    <text evidence="5">The sequence shown here is derived from an EMBL/GenBank/DDBJ whole genome shotgun (WGS) entry which is preliminary data.</text>
</comment>
<keyword evidence="6" id="KW-1185">Reference proteome</keyword>
<dbReference type="Pfam" id="PF00005">
    <property type="entry name" value="ABC_tran"/>
    <property type="match status" value="1"/>
</dbReference>
<evidence type="ECO:0000256" key="3">
    <source>
        <dbReference type="ARBA" id="ARBA00022840"/>
    </source>
</evidence>
<dbReference type="PROSITE" id="PS00211">
    <property type="entry name" value="ABC_TRANSPORTER_1"/>
    <property type="match status" value="1"/>
</dbReference>
<dbReference type="Proteomes" id="UP000719500">
    <property type="component" value="Unassembled WGS sequence"/>
</dbReference>
<keyword evidence="3 5" id="KW-0067">ATP-binding</keyword>
<evidence type="ECO:0000256" key="1">
    <source>
        <dbReference type="ARBA" id="ARBA00022448"/>
    </source>
</evidence>
<evidence type="ECO:0000259" key="4">
    <source>
        <dbReference type="PROSITE" id="PS50893"/>
    </source>
</evidence>
<dbReference type="PANTHER" id="PTHR42781:SF4">
    <property type="entry name" value="SPERMIDINE_PUTRESCINE IMPORT ATP-BINDING PROTEIN POTA"/>
    <property type="match status" value="1"/>
</dbReference>
<keyword evidence="1" id="KW-0813">Transport</keyword>
<feature type="domain" description="ABC transporter" evidence="4">
    <location>
        <begin position="3"/>
        <end position="187"/>
    </location>
</feature>
<gene>
    <name evidence="5" type="ORF">H9X91_10205</name>
</gene>
<dbReference type="GO" id="GO:0005524">
    <property type="term" value="F:ATP binding"/>
    <property type="evidence" value="ECO:0007669"/>
    <property type="project" value="UniProtKB-KW"/>
</dbReference>
<proteinExistence type="predicted"/>
<accession>A0ABS2FVY2</accession>
<protein>
    <submittedName>
        <fullName evidence="5">ABC transporter ATP-binding protein</fullName>
    </submittedName>
</protein>
<evidence type="ECO:0000313" key="5">
    <source>
        <dbReference type="EMBL" id="MBM6851804.1"/>
    </source>
</evidence>
<dbReference type="PROSITE" id="PS50893">
    <property type="entry name" value="ABC_TRANSPORTER_2"/>
    <property type="match status" value="1"/>
</dbReference>